<evidence type="ECO:0000313" key="2">
    <source>
        <dbReference type="EMBL" id="CAL6005192.1"/>
    </source>
</evidence>
<name>A0AA86QG70_9EUKA</name>
<comment type="caution">
    <text evidence="1">The sequence shown here is derived from an EMBL/GenBank/DDBJ whole genome shotgun (WGS) entry which is preliminary data.</text>
</comment>
<sequence length="172" mass="20216">MDLNSPHYQLELTCLRDLVGNQSLSYELDQQYIDKRELYKILPHCNAQVFSESPILKLRDDLSLHLYSKKSIEALLKQSITASNIKAVIYFLTIYHLELLFTKIEPLIFQKIYVLTLYFTLKLHKRGQDFERFSEVIKGKEETIDYLNRDGTTVLTAFDNAWLEQVQYSAQD</sequence>
<dbReference type="EMBL" id="CATOUU010000889">
    <property type="protein sequence ID" value="CAI9957548.1"/>
    <property type="molecule type" value="Genomic_DNA"/>
</dbReference>
<reference evidence="2 3" key="2">
    <citation type="submission" date="2024-07" db="EMBL/GenBank/DDBJ databases">
        <authorList>
            <person name="Akdeniz Z."/>
        </authorList>
    </citation>
    <scope>NUCLEOTIDE SEQUENCE [LARGE SCALE GENOMIC DNA]</scope>
</reference>
<organism evidence="1">
    <name type="scientific">Hexamita inflata</name>
    <dbReference type="NCBI Taxonomy" id="28002"/>
    <lineage>
        <taxon>Eukaryota</taxon>
        <taxon>Metamonada</taxon>
        <taxon>Diplomonadida</taxon>
        <taxon>Hexamitidae</taxon>
        <taxon>Hexamitinae</taxon>
        <taxon>Hexamita</taxon>
    </lineage>
</organism>
<gene>
    <name evidence="2" type="ORF">HINF_LOCUS19251</name>
    <name evidence="1" type="ORF">HINF_LOCUS45193</name>
</gene>
<keyword evidence="3" id="KW-1185">Reference proteome</keyword>
<reference evidence="1" key="1">
    <citation type="submission" date="2023-06" db="EMBL/GenBank/DDBJ databases">
        <authorList>
            <person name="Kurt Z."/>
        </authorList>
    </citation>
    <scope>NUCLEOTIDE SEQUENCE</scope>
</reference>
<proteinExistence type="predicted"/>
<accession>A0AA86QG70</accession>
<dbReference type="AlphaFoldDB" id="A0AA86QG70"/>
<protein>
    <submittedName>
        <fullName evidence="1">Uncharacterized protein</fullName>
    </submittedName>
</protein>
<evidence type="ECO:0000313" key="1">
    <source>
        <dbReference type="EMBL" id="CAI9957548.1"/>
    </source>
</evidence>
<dbReference type="Proteomes" id="UP001642409">
    <property type="component" value="Unassembled WGS sequence"/>
</dbReference>
<evidence type="ECO:0000313" key="3">
    <source>
        <dbReference type="Proteomes" id="UP001642409"/>
    </source>
</evidence>
<dbReference type="EMBL" id="CAXDID020000050">
    <property type="protein sequence ID" value="CAL6005192.1"/>
    <property type="molecule type" value="Genomic_DNA"/>
</dbReference>